<evidence type="ECO:0000313" key="9">
    <source>
        <dbReference type="Proteomes" id="UP000199337"/>
    </source>
</evidence>
<dbReference type="AlphaFoldDB" id="A0A1I2XY65"/>
<dbReference type="InterPro" id="IPR016156">
    <property type="entry name" value="FAD/NAD-linked_Rdtase_dimer_sf"/>
</dbReference>
<dbReference type="SUPFAM" id="SSF51905">
    <property type="entry name" value="FAD/NAD(P)-binding domain"/>
    <property type="match status" value="1"/>
</dbReference>
<dbReference type="SMART" id="SM00450">
    <property type="entry name" value="RHOD"/>
    <property type="match status" value="1"/>
</dbReference>
<dbReference type="Proteomes" id="UP000199337">
    <property type="component" value="Unassembled WGS sequence"/>
</dbReference>
<dbReference type="PANTHER" id="PTHR43429">
    <property type="entry name" value="PYRIDINE NUCLEOTIDE-DISULFIDE OXIDOREDUCTASE DOMAIN-CONTAINING"/>
    <property type="match status" value="1"/>
</dbReference>
<evidence type="ECO:0000259" key="7">
    <source>
        <dbReference type="PROSITE" id="PS50206"/>
    </source>
</evidence>
<evidence type="ECO:0000313" key="8">
    <source>
        <dbReference type="EMBL" id="SFH18450.1"/>
    </source>
</evidence>
<dbReference type="InterPro" id="IPR023753">
    <property type="entry name" value="FAD/NAD-binding_dom"/>
</dbReference>
<keyword evidence="6" id="KW-0676">Redox-active center</keyword>
<gene>
    <name evidence="8" type="ORF">SAMN05660649_04191</name>
</gene>
<dbReference type="InterPro" id="IPR036188">
    <property type="entry name" value="FAD/NAD-bd_sf"/>
</dbReference>
<evidence type="ECO:0000256" key="3">
    <source>
        <dbReference type="ARBA" id="ARBA00022630"/>
    </source>
</evidence>
<organism evidence="8 9">
    <name type="scientific">Desulfotruncus arcticus DSM 17038</name>
    <dbReference type="NCBI Taxonomy" id="1121424"/>
    <lineage>
        <taxon>Bacteria</taxon>
        <taxon>Bacillati</taxon>
        <taxon>Bacillota</taxon>
        <taxon>Clostridia</taxon>
        <taxon>Eubacteriales</taxon>
        <taxon>Desulfallaceae</taxon>
        <taxon>Desulfotruncus</taxon>
    </lineage>
</organism>
<dbReference type="Pfam" id="PF07992">
    <property type="entry name" value="Pyr_redox_2"/>
    <property type="match status" value="1"/>
</dbReference>
<dbReference type="STRING" id="341036.SAMN05660649_04191"/>
<dbReference type="EMBL" id="FOOX01000019">
    <property type="protein sequence ID" value="SFH18450.1"/>
    <property type="molecule type" value="Genomic_DNA"/>
</dbReference>
<name>A0A1I2XY65_9FIRM</name>
<proteinExistence type="inferred from homology"/>
<dbReference type="Gene3D" id="3.50.50.60">
    <property type="entry name" value="FAD/NAD(P)-binding domain"/>
    <property type="match status" value="2"/>
</dbReference>
<dbReference type="GO" id="GO:0016491">
    <property type="term" value="F:oxidoreductase activity"/>
    <property type="evidence" value="ECO:0007669"/>
    <property type="project" value="UniProtKB-KW"/>
</dbReference>
<keyword evidence="4" id="KW-0274">FAD</keyword>
<dbReference type="SUPFAM" id="SSF52821">
    <property type="entry name" value="Rhodanese/Cell cycle control phosphatase"/>
    <property type="match status" value="1"/>
</dbReference>
<dbReference type="Gene3D" id="3.40.250.10">
    <property type="entry name" value="Rhodanese-like domain"/>
    <property type="match status" value="1"/>
</dbReference>
<keyword evidence="5" id="KW-0560">Oxidoreductase</keyword>
<reference evidence="9" key="1">
    <citation type="submission" date="2016-10" db="EMBL/GenBank/DDBJ databases">
        <authorList>
            <person name="Varghese N."/>
            <person name="Submissions S."/>
        </authorList>
    </citation>
    <scope>NUCLEOTIDE SEQUENCE [LARGE SCALE GENOMIC DNA]</scope>
    <source>
        <strain evidence="9">DSM 17038</strain>
    </source>
</reference>
<evidence type="ECO:0000256" key="1">
    <source>
        <dbReference type="ARBA" id="ARBA00001974"/>
    </source>
</evidence>
<keyword evidence="9" id="KW-1185">Reference proteome</keyword>
<evidence type="ECO:0000256" key="6">
    <source>
        <dbReference type="ARBA" id="ARBA00023284"/>
    </source>
</evidence>
<dbReference type="PANTHER" id="PTHR43429:SF1">
    <property type="entry name" value="NAD(P)H SULFUR OXIDOREDUCTASE (COA-DEPENDENT)"/>
    <property type="match status" value="1"/>
</dbReference>
<dbReference type="InterPro" id="IPR004099">
    <property type="entry name" value="Pyr_nucl-diS_OxRdtase_dimer"/>
</dbReference>
<accession>A0A1I2XY65</accession>
<dbReference type="Pfam" id="PF02852">
    <property type="entry name" value="Pyr_redox_dim"/>
    <property type="match status" value="1"/>
</dbReference>
<feature type="domain" description="Rhodanese" evidence="7">
    <location>
        <begin position="477"/>
        <end position="564"/>
    </location>
</feature>
<dbReference type="PRINTS" id="PR00411">
    <property type="entry name" value="PNDRDTASEI"/>
</dbReference>
<evidence type="ECO:0000256" key="4">
    <source>
        <dbReference type="ARBA" id="ARBA00022827"/>
    </source>
</evidence>
<dbReference type="CDD" id="cd00158">
    <property type="entry name" value="RHOD"/>
    <property type="match status" value="1"/>
</dbReference>
<comment type="similarity">
    <text evidence="2">Belongs to the class-III pyridine nucleotide-disulfide oxidoreductase family.</text>
</comment>
<dbReference type="PROSITE" id="PS50206">
    <property type="entry name" value="RHODANESE_3"/>
    <property type="match status" value="1"/>
</dbReference>
<comment type="cofactor">
    <cofactor evidence="1">
        <name>FAD</name>
        <dbReference type="ChEBI" id="CHEBI:57692"/>
    </cofactor>
</comment>
<dbReference type="InterPro" id="IPR036873">
    <property type="entry name" value="Rhodanese-like_dom_sf"/>
</dbReference>
<dbReference type="RefSeq" id="WP_092474017.1">
    <property type="nucleotide sequence ID" value="NZ_FOOX01000019.1"/>
</dbReference>
<evidence type="ECO:0000256" key="2">
    <source>
        <dbReference type="ARBA" id="ARBA00009130"/>
    </source>
</evidence>
<dbReference type="SUPFAM" id="SSF55424">
    <property type="entry name" value="FAD/NAD-linked reductases, dimerisation (C-terminal) domain"/>
    <property type="match status" value="1"/>
</dbReference>
<evidence type="ECO:0000256" key="5">
    <source>
        <dbReference type="ARBA" id="ARBA00023002"/>
    </source>
</evidence>
<dbReference type="Pfam" id="PF00581">
    <property type="entry name" value="Rhodanese"/>
    <property type="match status" value="1"/>
</dbReference>
<sequence length="574" mass="61696">MSANKIVVIGGVATGPKAAARARRCDPKAEITIIEKGDFLSYAGCGMPFYIGGIVKEPNDLMSSPIGVVRDASFFKSVKDINVLTRTKAETIDCSAKTVEVIELSSGEKKKIPYDKLVLATGSNANRPPIPGINLSNVYTLGNMNDAIAIKQALLKAEVNKMVLVGAGLISLELAHAIQELKPGMDITIVELMEYLMPAQLDPEIAALVGKHLKQKGIKLLTSQKVSGFEGQGQVQKVNTVTDTLDADLVVVSAGARPEVELAVKAGIKLGPTGAIAVNEYMQTSDPDIYAGGDCAENVHFVTKKPVYIPMGSTANRHGRVIGDNVTGGKDTFPGVLGTTIVKVFDFNVGRTGVSETEAKKLGYGVTTFICPNPDRAHFYPGHNLIVIKLIADSKTRKLVGAQIVGTGDVNKRLDVAVAAISMGTTVDQLANFDLAYAPPFATAMDAMTHAANSLRNKLDGRAKSISSLQVKEKLDRGEDFILLDVRSPKEYEEARLPYANVKLIPLGKLRERLGELPKDKEIVTFCKLSMRGYEAQGILEGEGFTNVKFFEGGIAAWPFEVDTEKFKEVKTNA</sequence>
<keyword evidence="3" id="KW-0285">Flavoprotein</keyword>
<dbReference type="PRINTS" id="PR00368">
    <property type="entry name" value="FADPNR"/>
</dbReference>
<dbReference type="InterPro" id="IPR001763">
    <property type="entry name" value="Rhodanese-like_dom"/>
</dbReference>
<protein>
    <submittedName>
        <fullName evidence="8">NADPH-dependent 2,4-dienoyl-CoA reductase, sulfur reductase</fullName>
    </submittedName>
</protein>
<dbReference type="OrthoDB" id="9802028at2"/>
<dbReference type="InterPro" id="IPR050260">
    <property type="entry name" value="FAD-bd_OxRdtase"/>
</dbReference>